<comment type="caution">
    <text evidence="8">The sequence shown here is derived from an EMBL/GenBank/DDBJ whole genome shotgun (WGS) entry which is preliminary data.</text>
</comment>
<evidence type="ECO:0000256" key="3">
    <source>
        <dbReference type="ARBA" id="ARBA00022960"/>
    </source>
</evidence>
<dbReference type="InterPro" id="IPR015942">
    <property type="entry name" value="Asp/Glu/hydantoin_racemase"/>
</dbReference>
<dbReference type="GO" id="GO:0008881">
    <property type="term" value="F:glutamate racemase activity"/>
    <property type="evidence" value="ECO:0007669"/>
    <property type="project" value="UniProtKB-EC"/>
</dbReference>
<evidence type="ECO:0000256" key="2">
    <source>
        <dbReference type="ARBA" id="ARBA00013090"/>
    </source>
</evidence>
<dbReference type="InterPro" id="IPR004391">
    <property type="entry name" value="Glu_race"/>
</dbReference>
<dbReference type="PANTHER" id="PTHR21198:SF3">
    <property type="entry name" value="GLUTAMATE RACEMASE"/>
    <property type="match status" value="1"/>
</dbReference>
<feature type="binding site" evidence="7">
    <location>
        <begin position="41"/>
        <end position="42"/>
    </location>
    <ligand>
        <name>substrate</name>
    </ligand>
</feature>
<evidence type="ECO:0000256" key="6">
    <source>
        <dbReference type="ARBA" id="ARBA00023316"/>
    </source>
</evidence>
<evidence type="ECO:0000313" key="9">
    <source>
        <dbReference type="Proteomes" id="UP001597059"/>
    </source>
</evidence>
<dbReference type="InterPro" id="IPR001920">
    <property type="entry name" value="Asp/Glu_race"/>
</dbReference>
<keyword evidence="9" id="KW-1185">Reference proteome</keyword>
<evidence type="ECO:0000313" key="8">
    <source>
        <dbReference type="EMBL" id="MFD1384031.1"/>
    </source>
</evidence>
<evidence type="ECO:0000256" key="1">
    <source>
        <dbReference type="ARBA" id="ARBA00001602"/>
    </source>
</evidence>
<sequence length="267" mass="28820">MTIKVGVMDSGVGGLTILKAITGAMPSAEILYFADQKYAPYGNLTAPEIAERLVRIGEYFLQQGCHAMVVACNTATVVSIHHLRSSIQIPVVGVEPAVKPACSYTRKKSVSVLSTPVTAASSRLNDLINAWRQDADVEILSSATLAFLIDHMPTSQVEVNLEVQRICAQVLDHRSDTLVLACTHYPLVRAYFEQYLGEAVSILEPSVGVAAQVVRVTSYNEANNLLVSQAENSGLMVQSNGNQAQLEALSHWLEELGLAAQVKSQVI</sequence>
<dbReference type="Pfam" id="PF01177">
    <property type="entry name" value="Asp_Glu_race"/>
    <property type="match status" value="1"/>
</dbReference>
<dbReference type="PANTHER" id="PTHR21198">
    <property type="entry name" value="GLUTAMATE RACEMASE"/>
    <property type="match status" value="1"/>
</dbReference>
<comment type="similarity">
    <text evidence="7">Belongs to the aspartate/glutamate racemases family.</text>
</comment>
<dbReference type="InterPro" id="IPR018187">
    <property type="entry name" value="Asp/Glu_racemase_AS_1"/>
</dbReference>
<feature type="binding site" evidence="7">
    <location>
        <begin position="73"/>
        <end position="74"/>
    </location>
    <ligand>
        <name>substrate</name>
    </ligand>
</feature>
<protein>
    <recommendedName>
        <fullName evidence="2 7">Glutamate racemase</fullName>
        <ecNumber evidence="2 7">5.1.1.3</ecNumber>
    </recommendedName>
</protein>
<dbReference type="Gene3D" id="3.40.50.1860">
    <property type="match status" value="2"/>
</dbReference>
<evidence type="ECO:0000256" key="7">
    <source>
        <dbReference type="HAMAP-Rule" id="MF_00258"/>
    </source>
</evidence>
<dbReference type="NCBIfam" id="TIGR00067">
    <property type="entry name" value="glut_race"/>
    <property type="match status" value="1"/>
</dbReference>
<keyword evidence="3 7" id="KW-0133">Cell shape</keyword>
<dbReference type="SUPFAM" id="SSF53681">
    <property type="entry name" value="Aspartate/glutamate racemase"/>
    <property type="match status" value="2"/>
</dbReference>
<feature type="binding site" evidence="7">
    <location>
        <begin position="183"/>
        <end position="184"/>
    </location>
    <ligand>
        <name>substrate</name>
    </ligand>
</feature>
<feature type="active site" description="Proton donor/acceptor" evidence="7">
    <location>
        <position position="182"/>
    </location>
</feature>
<dbReference type="EMBL" id="JBHTMN010000012">
    <property type="protein sequence ID" value="MFD1384031.1"/>
    <property type="molecule type" value="Genomic_DNA"/>
</dbReference>
<evidence type="ECO:0000256" key="5">
    <source>
        <dbReference type="ARBA" id="ARBA00023235"/>
    </source>
</evidence>
<dbReference type="RefSeq" id="WP_377367862.1">
    <property type="nucleotide sequence ID" value="NZ_JBHTMN010000012.1"/>
</dbReference>
<dbReference type="Proteomes" id="UP001597059">
    <property type="component" value="Unassembled WGS sequence"/>
</dbReference>
<feature type="binding site" evidence="7">
    <location>
        <begin position="9"/>
        <end position="10"/>
    </location>
    <ligand>
        <name>substrate</name>
    </ligand>
</feature>
<dbReference type="PROSITE" id="PS00924">
    <property type="entry name" value="ASP_GLU_RACEMASE_2"/>
    <property type="match status" value="1"/>
</dbReference>
<keyword evidence="6 7" id="KW-0961">Cell wall biogenesis/degradation</keyword>
<dbReference type="EC" id="5.1.1.3" evidence="2 7"/>
<keyword evidence="5 7" id="KW-0413">Isomerase</keyword>
<comment type="pathway">
    <text evidence="7">Cell wall biogenesis; peptidoglycan biosynthesis.</text>
</comment>
<reference evidence="9" key="1">
    <citation type="journal article" date="2019" name="Int. J. Syst. Evol. Microbiol.">
        <title>The Global Catalogue of Microorganisms (GCM) 10K type strain sequencing project: providing services to taxonomists for standard genome sequencing and annotation.</title>
        <authorList>
            <consortium name="The Broad Institute Genomics Platform"/>
            <consortium name="The Broad Institute Genome Sequencing Center for Infectious Disease"/>
            <person name="Wu L."/>
            <person name="Ma J."/>
        </authorList>
    </citation>
    <scope>NUCLEOTIDE SEQUENCE [LARGE SCALE GENOMIC DNA]</scope>
    <source>
        <strain evidence="9">JCM 30774</strain>
    </source>
</reference>
<organism evidence="8 9">
    <name type="scientific">Rhodanobacter aciditrophus</name>
    <dbReference type="NCBI Taxonomy" id="1623218"/>
    <lineage>
        <taxon>Bacteria</taxon>
        <taxon>Pseudomonadati</taxon>
        <taxon>Pseudomonadota</taxon>
        <taxon>Gammaproteobacteria</taxon>
        <taxon>Lysobacterales</taxon>
        <taxon>Rhodanobacteraceae</taxon>
        <taxon>Rhodanobacter</taxon>
    </lineage>
</organism>
<dbReference type="HAMAP" id="MF_00258">
    <property type="entry name" value="Glu_racemase"/>
    <property type="match status" value="1"/>
</dbReference>
<comment type="function">
    <text evidence="7">Provides the (R)-glutamate required for cell wall biosynthesis.</text>
</comment>
<keyword evidence="4 7" id="KW-0573">Peptidoglycan synthesis</keyword>
<dbReference type="InterPro" id="IPR033134">
    <property type="entry name" value="Asp/Glu_racemase_AS_2"/>
</dbReference>
<comment type="catalytic activity">
    <reaction evidence="1 7">
        <text>L-glutamate = D-glutamate</text>
        <dbReference type="Rhea" id="RHEA:12813"/>
        <dbReference type="ChEBI" id="CHEBI:29985"/>
        <dbReference type="ChEBI" id="CHEBI:29986"/>
        <dbReference type="EC" id="5.1.1.3"/>
    </reaction>
</comment>
<proteinExistence type="inferred from homology"/>
<name>A0ABW4B3G6_9GAMM</name>
<accession>A0ABW4B3G6</accession>
<dbReference type="PROSITE" id="PS00923">
    <property type="entry name" value="ASP_GLU_RACEMASE_1"/>
    <property type="match status" value="1"/>
</dbReference>
<gene>
    <name evidence="7 8" type="primary">murI</name>
    <name evidence="8" type="ORF">ACFQ45_11660</name>
</gene>
<evidence type="ECO:0000256" key="4">
    <source>
        <dbReference type="ARBA" id="ARBA00022984"/>
    </source>
</evidence>
<feature type="active site" description="Proton donor/acceptor" evidence="7">
    <location>
        <position position="72"/>
    </location>
</feature>